<dbReference type="InterPro" id="IPR044180">
    <property type="entry name" value="FKBP18-like"/>
</dbReference>
<keyword evidence="2" id="KW-1133">Transmembrane helix</keyword>
<evidence type="ECO:0000259" key="3">
    <source>
        <dbReference type="PROSITE" id="PS50059"/>
    </source>
</evidence>
<keyword evidence="2" id="KW-0812">Transmembrane</keyword>
<dbReference type="Gene3D" id="3.10.50.40">
    <property type="match status" value="2"/>
</dbReference>
<keyword evidence="5" id="KW-1185">Reference proteome</keyword>
<feature type="transmembrane region" description="Helical" evidence="2">
    <location>
        <begin position="6"/>
        <end position="24"/>
    </location>
</feature>
<gene>
    <name evidence="4" type="ORF">WJX75_006551</name>
</gene>
<dbReference type="PROSITE" id="PS50059">
    <property type="entry name" value="FKBP_PPIASE"/>
    <property type="match status" value="1"/>
</dbReference>
<dbReference type="PANTHER" id="PTHR47862:SF1">
    <property type="entry name" value="PEPTIDYL-PROLYL CIS-TRANS ISOMERASE FKBP18, CHLOROPLASTIC"/>
    <property type="match status" value="1"/>
</dbReference>
<keyword evidence="1" id="KW-0413">Isomerase</keyword>
<accession>A0ABR2YPU1</accession>
<protein>
    <recommendedName>
        <fullName evidence="1">peptidylprolyl isomerase</fullName>
        <ecNumber evidence="1">5.2.1.8</ecNumber>
    </recommendedName>
</protein>
<organism evidence="4 5">
    <name type="scientific">Coccomyxa subellipsoidea</name>
    <dbReference type="NCBI Taxonomy" id="248742"/>
    <lineage>
        <taxon>Eukaryota</taxon>
        <taxon>Viridiplantae</taxon>
        <taxon>Chlorophyta</taxon>
        <taxon>core chlorophytes</taxon>
        <taxon>Trebouxiophyceae</taxon>
        <taxon>Trebouxiophyceae incertae sedis</taxon>
        <taxon>Coccomyxaceae</taxon>
        <taxon>Coccomyxa</taxon>
    </lineage>
</organism>
<comment type="catalytic activity">
    <reaction evidence="1">
        <text>[protein]-peptidylproline (omega=180) = [protein]-peptidylproline (omega=0)</text>
        <dbReference type="Rhea" id="RHEA:16237"/>
        <dbReference type="Rhea" id="RHEA-COMP:10747"/>
        <dbReference type="Rhea" id="RHEA-COMP:10748"/>
        <dbReference type="ChEBI" id="CHEBI:83833"/>
        <dbReference type="ChEBI" id="CHEBI:83834"/>
        <dbReference type="EC" id="5.2.1.8"/>
    </reaction>
</comment>
<comment type="caution">
    <text evidence="4">The sequence shown here is derived from an EMBL/GenBank/DDBJ whole genome shotgun (WGS) entry which is preliminary data.</text>
</comment>
<feature type="domain" description="PPIase FKBP-type" evidence="3">
    <location>
        <begin position="40"/>
        <end position="135"/>
    </location>
</feature>
<evidence type="ECO:0000256" key="1">
    <source>
        <dbReference type="PROSITE-ProRule" id="PRU00277"/>
    </source>
</evidence>
<reference evidence="4 5" key="1">
    <citation type="journal article" date="2024" name="Nat. Commun.">
        <title>Phylogenomics reveals the evolutionary origins of lichenization in chlorophyte algae.</title>
        <authorList>
            <person name="Puginier C."/>
            <person name="Libourel C."/>
            <person name="Otte J."/>
            <person name="Skaloud P."/>
            <person name="Haon M."/>
            <person name="Grisel S."/>
            <person name="Petersen M."/>
            <person name="Berrin J.G."/>
            <person name="Delaux P.M."/>
            <person name="Dal Grande F."/>
            <person name="Keller J."/>
        </authorList>
    </citation>
    <scope>NUCLEOTIDE SEQUENCE [LARGE SCALE GENOMIC DNA]</scope>
    <source>
        <strain evidence="4 5">SAG 216-7</strain>
    </source>
</reference>
<name>A0ABR2YPU1_9CHLO</name>
<sequence length="135" mass="15231">MDRSAQTWLLLLIMIVWINARGILRKELRFKKELKKRKADLSEYETSSDGLRFIDLSVGSGDEVSKGQRVTVHFDCIYKGINVVSSRQARLLGGNRTISERSVIVPPELGYGKTGLQEIPPNAPFEMRIEVLQVG</sequence>
<keyword evidence="1" id="KW-0697">Rotamase</keyword>
<dbReference type="SUPFAM" id="SSF54534">
    <property type="entry name" value="FKBP-like"/>
    <property type="match status" value="1"/>
</dbReference>
<dbReference type="PANTHER" id="PTHR47862">
    <property type="entry name" value="PEPTIDYL-PROLYL CIS-TRANS ISOMERASE FKBP18, CHLOROPLASTIC"/>
    <property type="match status" value="1"/>
</dbReference>
<evidence type="ECO:0000313" key="5">
    <source>
        <dbReference type="Proteomes" id="UP001491310"/>
    </source>
</evidence>
<evidence type="ECO:0000256" key="2">
    <source>
        <dbReference type="SAM" id="Phobius"/>
    </source>
</evidence>
<proteinExistence type="predicted"/>
<keyword evidence="2" id="KW-0472">Membrane</keyword>
<dbReference type="EC" id="5.2.1.8" evidence="1"/>
<dbReference type="Proteomes" id="UP001491310">
    <property type="component" value="Unassembled WGS sequence"/>
</dbReference>
<dbReference type="Pfam" id="PF00254">
    <property type="entry name" value="FKBP_C"/>
    <property type="match status" value="1"/>
</dbReference>
<dbReference type="EMBL" id="JALJOT010000007">
    <property type="protein sequence ID" value="KAK9909054.1"/>
    <property type="molecule type" value="Genomic_DNA"/>
</dbReference>
<evidence type="ECO:0000313" key="4">
    <source>
        <dbReference type="EMBL" id="KAK9909054.1"/>
    </source>
</evidence>
<dbReference type="InterPro" id="IPR046357">
    <property type="entry name" value="PPIase_dom_sf"/>
</dbReference>
<dbReference type="InterPro" id="IPR001179">
    <property type="entry name" value="PPIase_FKBP_dom"/>
</dbReference>